<dbReference type="EMBL" id="JAXQNO010000013">
    <property type="protein sequence ID" value="KAK4785707.1"/>
    <property type="molecule type" value="Genomic_DNA"/>
</dbReference>
<proteinExistence type="predicted"/>
<evidence type="ECO:0000313" key="2">
    <source>
        <dbReference type="Proteomes" id="UP001346149"/>
    </source>
</evidence>
<organism evidence="1 2">
    <name type="scientific">Trapa natans</name>
    <name type="common">Water chestnut</name>
    <dbReference type="NCBI Taxonomy" id="22666"/>
    <lineage>
        <taxon>Eukaryota</taxon>
        <taxon>Viridiplantae</taxon>
        <taxon>Streptophyta</taxon>
        <taxon>Embryophyta</taxon>
        <taxon>Tracheophyta</taxon>
        <taxon>Spermatophyta</taxon>
        <taxon>Magnoliopsida</taxon>
        <taxon>eudicotyledons</taxon>
        <taxon>Gunneridae</taxon>
        <taxon>Pentapetalae</taxon>
        <taxon>rosids</taxon>
        <taxon>malvids</taxon>
        <taxon>Myrtales</taxon>
        <taxon>Lythraceae</taxon>
        <taxon>Trapa</taxon>
    </lineage>
</organism>
<comment type="caution">
    <text evidence="1">The sequence shown here is derived from an EMBL/GenBank/DDBJ whole genome shotgun (WGS) entry which is preliminary data.</text>
</comment>
<keyword evidence="2" id="KW-1185">Reference proteome</keyword>
<evidence type="ECO:0000313" key="1">
    <source>
        <dbReference type="EMBL" id="KAK4785707.1"/>
    </source>
</evidence>
<protein>
    <submittedName>
        <fullName evidence="1">Uncharacterized protein</fullName>
    </submittedName>
</protein>
<sequence>MGLGVPESLTDPSGLKYVGYARVHPRARVQMDPPLFLFQHGSVSRSSPRLLSTLPLRCVVCGSDRRRLPADKAGGGRISDLGASSGFQKILIWLRLFRLIISLGILIGETEELSPPSKIKYLLLPFVLLLKKIQENQLKICGSK</sequence>
<accession>A0AAN7LTQ9</accession>
<name>A0AAN7LTQ9_TRANT</name>
<dbReference type="AlphaFoldDB" id="A0AAN7LTQ9"/>
<gene>
    <name evidence="1" type="ORF">SAY86_002396</name>
</gene>
<dbReference type="Proteomes" id="UP001346149">
    <property type="component" value="Unassembled WGS sequence"/>
</dbReference>
<reference evidence="1 2" key="1">
    <citation type="journal article" date="2023" name="Hortic Res">
        <title>Pangenome of water caltrop reveals structural variations and asymmetric subgenome divergence after allopolyploidization.</title>
        <authorList>
            <person name="Zhang X."/>
            <person name="Chen Y."/>
            <person name="Wang L."/>
            <person name="Yuan Y."/>
            <person name="Fang M."/>
            <person name="Shi L."/>
            <person name="Lu R."/>
            <person name="Comes H.P."/>
            <person name="Ma Y."/>
            <person name="Chen Y."/>
            <person name="Huang G."/>
            <person name="Zhou Y."/>
            <person name="Zheng Z."/>
            <person name="Qiu Y."/>
        </authorList>
    </citation>
    <scope>NUCLEOTIDE SEQUENCE [LARGE SCALE GENOMIC DNA]</scope>
    <source>
        <strain evidence="1">F231</strain>
    </source>
</reference>